<dbReference type="InterPro" id="IPR001932">
    <property type="entry name" value="PPM-type_phosphatase-like_dom"/>
</dbReference>
<dbReference type="SMART" id="SM00331">
    <property type="entry name" value="PP2C_SIG"/>
    <property type="match status" value="1"/>
</dbReference>
<accession>A0ABQ0DFE7</accession>
<comment type="caution">
    <text evidence="4">The sequence shown here is derived from an EMBL/GenBank/DDBJ whole genome shotgun (WGS) entry which is preliminary data.</text>
</comment>
<feature type="domain" description="PPM-type phosphatase" evidence="3">
    <location>
        <begin position="576"/>
        <end position="818"/>
    </location>
</feature>
<dbReference type="Proteomes" id="UP001628156">
    <property type="component" value="Unassembled WGS sequence"/>
</dbReference>
<dbReference type="PROSITE" id="PS51746">
    <property type="entry name" value="PPM_2"/>
    <property type="match status" value="1"/>
</dbReference>
<evidence type="ECO:0000256" key="2">
    <source>
        <dbReference type="ARBA" id="ARBA00022737"/>
    </source>
</evidence>
<name>A0ABQ0DFE7_9EUKA</name>
<dbReference type="Pfam" id="PF00560">
    <property type="entry name" value="LRR_1"/>
    <property type="match status" value="1"/>
</dbReference>
<proteinExistence type="predicted"/>
<dbReference type="InterPro" id="IPR032675">
    <property type="entry name" value="LRR_dom_sf"/>
</dbReference>
<dbReference type="Pfam" id="PF13855">
    <property type="entry name" value="LRR_8"/>
    <property type="match status" value="2"/>
</dbReference>
<dbReference type="SMART" id="SM00369">
    <property type="entry name" value="LRR_TYP"/>
    <property type="match status" value="9"/>
</dbReference>
<dbReference type="PANTHER" id="PTHR48051:SF54">
    <property type="entry name" value="LEUCINE-RICH REPEAT-CONTAINING PROTEIN"/>
    <property type="match status" value="1"/>
</dbReference>
<gene>
    <name evidence="4" type="ORF">ENUP19_0082G0097</name>
</gene>
<evidence type="ECO:0000259" key="3">
    <source>
        <dbReference type="PROSITE" id="PS51746"/>
    </source>
</evidence>
<dbReference type="SUPFAM" id="SSF81606">
    <property type="entry name" value="PP2C-like"/>
    <property type="match status" value="1"/>
</dbReference>
<dbReference type="InterPro" id="IPR036457">
    <property type="entry name" value="PPM-type-like_dom_sf"/>
</dbReference>
<evidence type="ECO:0000313" key="4">
    <source>
        <dbReference type="EMBL" id="GAB1221565.1"/>
    </source>
</evidence>
<keyword evidence="5" id="KW-1185">Reference proteome</keyword>
<dbReference type="InterPro" id="IPR003591">
    <property type="entry name" value="Leu-rich_rpt_typical-subtyp"/>
</dbReference>
<dbReference type="Pfam" id="PF00481">
    <property type="entry name" value="PP2C"/>
    <property type="match status" value="1"/>
</dbReference>
<dbReference type="PROSITE" id="PS51450">
    <property type="entry name" value="LRR"/>
    <property type="match status" value="4"/>
</dbReference>
<dbReference type="SMART" id="SM00364">
    <property type="entry name" value="LRR_BAC"/>
    <property type="match status" value="14"/>
</dbReference>
<keyword evidence="1" id="KW-0433">Leucine-rich repeat</keyword>
<dbReference type="InterPro" id="IPR050216">
    <property type="entry name" value="LRR_domain-containing"/>
</dbReference>
<sequence>MTHQQLRIYKKFNENLSKVPSEVIKLGGSITTLDLSFNVFTEIPSLDRFKSLANLVMSSNKISILPSHLFKVTSLKKLILSQNILYELPLNISTLSNLTCLNLSQNKLSKIPHSISSLVNLKIFSLSTNSLSTLPKSLSHLISLTSFEIDHNKFTELPECVCEMSSLVTLNVSGNDIQKFPMTITKLQGLKTLTAQYIRLKELPSFFSKFPSLINLDVDYNPLTSVQLNSSSSIKNLTLGAVTLKSLSLQNYSKLFRLNILSGDISELNELPRMSIMTIENVHLNSILYFPEVNEVSLANNNLVNIPQLTTSLQTLNIRNNKIGSLPLLFPFQVTRLDLSQNLISTIPSLNTVIRTLLMTSNKIIEWPKSMKELTCLRYLDLSNNKIQFIPNDYISTLVNLEHLILHFNYLCFLPPAIGLLSKLKLLGLSHNRLTQFPVYLGTQLTSLMISSNSISVIPDYIRYLSLIEIDISYNQLVTLDPLLLNTTLKDINVSYNPLQILPSKINQTKSHRVNISGYPVSNLDLLKEKQEGPITVLTIQRENGTMTLPIQSYEEIPGFNDLVCNQISFCHNQIEFGLAECKGYRDEMQDFMCFSENFVQKGNYFAAICDGHSGVVTAQTCASKIMMTLENILKSNEQCSIKDSLIQAFTHINSEIIEKGLKDGTTCLCLIITENIFYIANTGDCRCLLIGDDYFLPLTVSHRPSNKTEYKRIRENGGFVIGNRTNGGLAVSRSLGDSANQPIISPIPDVVVRQKSSSDRYLVLACDGVWDVMSDEKVYSIIKQYSKYHPTKIANTIKDLSLCFGSTDNISCIVCKLN</sequence>
<dbReference type="PANTHER" id="PTHR48051">
    <property type="match status" value="1"/>
</dbReference>
<dbReference type="SMART" id="SM00365">
    <property type="entry name" value="LRR_SD22"/>
    <property type="match status" value="4"/>
</dbReference>
<dbReference type="SUPFAM" id="SSF52058">
    <property type="entry name" value="L domain-like"/>
    <property type="match status" value="2"/>
</dbReference>
<protein>
    <recommendedName>
        <fullName evidence="3">PPM-type phosphatase domain-containing protein</fullName>
    </recommendedName>
</protein>
<evidence type="ECO:0000313" key="5">
    <source>
        <dbReference type="Proteomes" id="UP001628156"/>
    </source>
</evidence>
<dbReference type="CDD" id="cd00143">
    <property type="entry name" value="PP2Cc"/>
    <property type="match status" value="1"/>
</dbReference>
<dbReference type="Gene3D" id="3.80.10.10">
    <property type="entry name" value="Ribonuclease Inhibitor"/>
    <property type="match status" value="4"/>
</dbReference>
<reference evidence="4 5" key="1">
    <citation type="journal article" date="2019" name="PLoS Negl. Trop. Dis.">
        <title>Whole genome sequencing of Entamoeba nuttalli reveals mammalian host-related molecular signatures and a novel octapeptide-repeat surface protein.</title>
        <authorList>
            <person name="Tanaka M."/>
            <person name="Makiuchi T."/>
            <person name="Komiyama T."/>
            <person name="Shiina T."/>
            <person name="Osaki K."/>
            <person name="Tachibana H."/>
        </authorList>
    </citation>
    <scope>NUCLEOTIDE SEQUENCE [LARGE SCALE GENOMIC DNA]</scope>
    <source>
        <strain evidence="4 5">P19-061405</strain>
    </source>
</reference>
<organism evidence="4 5">
    <name type="scientific">Entamoeba nuttalli</name>
    <dbReference type="NCBI Taxonomy" id="412467"/>
    <lineage>
        <taxon>Eukaryota</taxon>
        <taxon>Amoebozoa</taxon>
        <taxon>Evosea</taxon>
        <taxon>Archamoebae</taxon>
        <taxon>Mastigamoebida</taxon>
        <taxon>Entamoebidae</taxon>
        <taxon>Entamoeba</taxon>
    </lineage>
</organism>
<dbReference type="Gene3D" id="3.60.40.10">
    <property type="entry name" value="PPM-type phosphatase domain"/>
    <property type="match status" value="1"/>
</dbReference>
<evidence type="ECO:0000256" key="1">
    <source>
        <dbReference type="ARBA" id="ARBA00022614"/>
    </source>
</evidence>
<dbReference type="SMART" id="SM00332">
    <property type="entry name" value="PP2Cc"/>
    <property type="match status" value="1"/>
</dbReference>
<dbReference type="InterPro" id="IPR001611">
    <property type="entry name" value="Leu-rich_rpt"/>
</dbReference>
<keyword evidence="2" id="KW-0677">Repeat</keyword>
<dbReference type="EMBL" id="BAAFRS010000082">
    <property type="protein sequence ID" value="GAB1221565.1"/>
    <property type="molecule type" value="Genomic_DNA"/>
</dbReference>